<evidence type="ECO:0000313" key="11">
    <source>
        <dbReference type="EMBL" id="MDR7329736.1"/>
    </source>
</evidence>
<feature type="transmembrane region" description="Helical" evidence="9">
    <location>
        <begin position="39"/>
        <end position="60"/>
    </location>
</feature>
<dbReference type="PANTHER" id="PTHR37820:SF1">
    <property type="entry name" value="CELL DIVISION PROTEIN FTSQ"/>
    <property type="match status" value="1"/>
</dbReference>
<dbReference type="InterPro" id="IPR005548">
    <property type="entry name" value="Cell_div_FtsQ/DivIB_C"/>
</dbReference>
<keyword evidence="7" id="KW-0131">Cell cycle</keyword>
<evidence type="ECO:0000259" key="10">
    <source>
        <dbReference type="PROSITE" id="PS51779"/>
    </source>
</evidence>
<evidence type="ECO:0000313" key="12">
    <source>
        <dbReference type="Proteomes" id="UP001180840"/>
    </source>
</evidence>
<dbReference type="InterPro" id="IPR050487">
    <property type="entry name" value="FtsQ_DivIB"/>
</dbReference>
<keyword evidence="6 9" id="KW-0472">Membrane</keyword>
<dbReference type="Pfam" id="PF03799">
    <property type="entry name" value="FtsQ_DivIB_C"/>
    <property type="match status" value="1"/>
</dbReference>
<gene>
    <name evidence="11" type="ORF">J2S39_001412</name>
</gene>
<evidence type="ECO:0000256" key="2">
    <source>
        <dbReference type="ARBA" id="ARBA00022475"/>
    </source>
</evidence>
<keyword evidence="3 11" id="KW-0132">Cell division</keyword>
<protein>
    <submittedName>
        <fullName evidence="11">Cell division protein FtsQ</fullName>
    </submittedName>
</protein>
<dbReference type="PANTHER" id="PTHR37820">
    <property type="entry name" value="CELL DIVISION PROTEIN DIVIB"/>
    <property type="match status" value="1"/>
</dbReference>
<evidence type="ECO:0000256" key="4">
    <source>
        <dbReference type="ARBA" id="ARBA00022692"/>
    </source>
</evidence>
<organism evidence="11 12">
    <name type="scientific">Corynebacterium guangdongense</name>
    <dbReference type="NCBI Taxonomy" id="1783348"/>
    <lineage>
        <taxon>Bacteria</taxon>
        <taxon>Bacillati</taxon>
        <taxon>Actinomycetota</taxon>
        <taxon>Actinomycetes</taxon>
        <taxon>Mycobacteriales</taxon>
        <taxon>Corynebacteriaceae</taxon>
        <taxon>Corynebacterium</taxon>
    </lineage>
</organism>
<dbReference type="EMBL" id="JAVDXZ010000001">
    <property type="protein sequence ID" value="MDR7329736.1"/>
    <property type="molecule type" value="Genomic_DNA"/>
</dbReference>
<feature type="domain" description="POTRA" evidence="10">
    <location>
        <begin position="63"/>
        <end position="131"/>
    </location>
</feature>
<evidence type="ECO:0000256" key="8">
    <source>
        <dbReference type="SAM" id="MobiDB-lite"/>
    </source>
</evidence>
<dbReference type="GO" id="GO:0051301">
    <property type="term" value="P:cell division"/>
    <property type="evidence" value="ECO:0007669"/>
    <property type="project" value="UniProtKB-KW"/>
</dbReference>
<dbReference type="RefSeq" id="WP_290194780.1">
    <property type="nucleotide sequence ID" value="NZ_CP047654.1"/>
</dbReference>
<keyword evidence="12" id="KW-1185">Reference proteome</keyword>
<evidence type="ECO:0000256" key="5">
    <source>
        <dbReference type="ARBA" id="ARBA00022989"/>
    </source>
</evidence>
<evidence type="ECO:0000256" key="1">
    <source>
        <dbReference type="ARBA" id="ARBA00004370"/>
    </source>
</evidence>
<dbReference type="PROSITE" id="PS51779">
    <property type="entry name" value="POTRA"/>
    <property type="match status" value="1"/>
</dbReference>
<keyword evidence="4 9" id="KW-0812">Transmembrane</keyword>
<dbReference type="InterPro" id="IPR013685">
    <property type="entry name" value="POTRA_FtsQ_type"/>
</dbReference>
<evidence type="ECO:0000256" key="3">
    <source>
        <dbReference type="ARBA" id="ARBA00022618"/>
    </source>
</evidence>
<feature type="region of interest" description="Disordered" evidence="8">
    <location>
        <begin position="1"/>
        <end position="32"/>
    </location>
</feature>
<keyword evidence="5 9" id="KW-1133">Transmembrane helix</keyword>
<evidence type="ECO:0000256" key="7">
    <source>
        <dbReference type="ARBA" id="ARBA00023306"/>
    </source>
</evidence>
<name>A0ABU1ZXS3_9CORY</name>
<dbReference type="Proteomes" id="UP001180840">
    <property type="component" value="Unassembled WGS sequence"/>
</dbReference>
<comment type="caution">
    <text evidence="11">The sequence shown here is derived from an EMBL/GenBank/DDBJ whole genome shotgun (WGS) entry which is preliminary data.</text>
</comment>
<keyword evidence="2" id="KW-1003">Cell membrane</keyword>
<dbReference type="InterPro" id="IPR034746">
    <property type="entry name" value="POTRA"/>
</dbReference>
<comment type="subcellular location">
    <subcellularLocation>
        <location evidence="1">Membrane</location>
    </subcellularLocation>
</comment>
<accession>A0ABU1ZXS3</accession>
<dbReference type="Pfam" id="PF08478">
    <property type="entry name" value="POTRA_1"/>
    <property type="match status" value="1"/>
</dbReference>
<evidence type="ECO:0000256" key="6">
    <source>
        <dbReference type="ARBA" id="ARBA00023136"/>
    </source>
</evidence>
<evidence type="ECO:0000256" key="9">
    <source>
        <dbReference type="SAM" id="Phobius"/>
    </source>
</evidence>
<proteinExistence type="predicted"/>
<dbReference type="Gene3D" id="3.10.20.310">
    <property type="entry name" value="membrane protein fhac"/>
    <property type="match status" value="1"/>
</dbReference>
<reference evidence="11" key="1">
    <citation type="submission" date="2023-07" db="EMBL/GenBank/DDBJ databases">
        <title>Sequencing the genomes of 1000 actinobacteria strains.</title>
        <authorList>
            <person name="Klenk H.-P."/>
        </authorList>
    </citation>
    <scope>NUCLEOTIDE SEQUENCE</scope>
    <source>
        <strain evidence="11">DSM 107476</strain>
    </source>
</reference>
<sequence>MSTPANAHDTGGSVTRASAGAPPESRGAAETPRRSRRGVILGIVLALVLAVIGAVVVYTVPVFAVKQIEVTGNGQVATEDIRAATQVPEGENLLRVDTVAAASGVVSDPWIERATVHRALPSTLVVDVVERTAVAWIESPEGVTLIDATGTPFIQAEPPPGAVHVTGSATDDEAVLAGAVDVAASLSDELRTRVESVAADDQYTYTLLLSDGRRVFWGESVDNENKALALETVVQREGGEWNISNPALVTVR</sequence>